<keyword evidence="4" id="KW-1185">Reference proteome</keyword>
<dbReference type="Pfam" id="PF04149">
    <property type="entry name" value="DUF397"/>
    <property type="match status" value="1"/>
</dbReference>
<dbReference type="EMBL" id="JACHDB010000002">
    <property type="protein sequence ID" value="MBB5435817.1"/>
    <property type="molecule type" value="Genomic_DNA"/>
</dbReference>
<dbReference type="InterPro" id="IPR007278">
    <property type="entry name" value="DUF397"/>
</dbReference>
<evidence type="ECO:0000313" key="3">
    <source>
        <dbReference type="EMBL" id="MBB5435817.1"/>
    </source>
</evidence>
<feature type="domain" description="DUF397" evidence="2">
    <location>
        <begin position="41"/>
        <end position="92"/>
    </location>
</feature>
<evidence type="ECO:0000313" key="4">
    <source>
        <dbReference type="Proteomes" id="UP000572635"/>
    </source>
</evidence>
<feature type="region of interest" description="Disordered" evidence="1">
    <location>
        <begin position="1"/>
        <end position="68"/>
    </location>
</feature>
<evidence type="ECO:0000259" key="2">
    <source>
        <dbReference type="Pfam" id="PF04149"/>
    </source>
</evidence>
<accession>A0A7W8QSK6</accession>
<proteinExistence type="predicted"/>
<sequence length="101" mass="10749">MNADPTEFCEEAGERTGPPPAPGGDRPREKAHPRGLGDGRGWRTPLRSDENQGGCVEAAPAPGGVRLRDSRHRKGSELFFGRGEWAAFLAALGAKRGERAG</sequence>
<dbReference type="Proteomes" id="UP000572635">
    <property type="component" value="Unassembled WGS sequence"/>
</dbReference>
<gene>
    <name evidence="3" type="ORF">HDA36_005965</name>
</gene>
<organism evidence="3 4">
    <name type="scientific">Nocardiopsis composta</name>
    <dbReference type="NCBI Taxonomy" id="157465"/>
    <lineage>
        <taxon>Bacteria</taxon>
        <taxon>Bacillati</taxon>
        <taxon>Actinomycetota</taxon>
        <taxon>Actinomycetes</taxon>
        <taxon>Streptosporangiales</taxon>
        <taxon>Nocardiopsidaceae</taxon>
        <taxon>Nocardiopsis</taxon>
    </lineage>
</organism>
<reference evidence="3 4" key="1">
    <citation type="submission" date="2020-08" db="EMBL/GenBank/DDBJ databases">
        <title>Sequencing the genomes of 1000 actinobacteria strains.</title>
        <authorList>
            <person name="Klenk H.-P."/>
        </authorList>
    </citation>
    <scope>NUCLEOTIDE SEQUENCE [LARGE SCALE GENOMIC DNA]</scope>
    <source>
        <strain evidence="3 4">DSM 44551</strain>
    </source>
</reference>
<dbReference type="RefSeq" id="WP_184398927.1">
    <property type="nucleotide sequence ID" value="NZ_BAAAJD010000072.1"/>
</dbReference>
<comment type="caution">
    <text evidence="3">The sequence shown here is derived from an EMBL/GenBank/DDBJ whole genome shotgun (WGS) entry which is preliminary data.</text>
</comment>
<evidence type="ECO:0000256" key="1">
    <source>
        <dbReference type="SAM" id="MobiDB-lite"/>
    </source>
</evidence>
<dbReference type="AlphaFoldDB" id="A0A7W8QSK6"/>
<feature type="compositionally biased region" description="Basic and acidic residues" evidence="1">
    <location>
        <begin position="25"/>
        <end position="50"/>
    </location>
</feature>
<name>A0A7W8QSK6_9ACTN</name>
<protein>
    <recommendedName>
        <fullName evidence="2">DUF397 domain-containing protein</fullName>
    </recommendedName>
</protein>